<organism evidence="1">
    <name type="scientific">Glycine max</name>
    <name type="common">Soybean</name>
    <name type="synonym">Glycine hispida</name>
    <dbReference type="NCBI Taxonomy" id="3847"/>
    <lineage>
        <taxon>Eukaryota</taxon>
        <taxon>Viridiplantae</taxon>
        <taxon>Streptophyta</taxon>
        <taxon>Embryophyta</taxon>
        <taxon>Tracheophyta</taxon>
        <taxon>Spermatophyta</taxon>
        <taxon>Magnoliopsida</taxon>
        <taxon>eudicotyledons</taxon>
        <taxon>Gunneridae</taxon>
        <taxon>Pentapetalae</taxon>
        <taxon>rosids</taxon>
        <taxon>fabids</taxon>
        <taxon>Fabales</taxon>
        <taxon>Fabaceae</taxon>
        <taxon>Papilionoideae</taxon>
        <taxon>50 kb inversion clade</taxon>
        <taxon>NPAAA clade</taxon>
        <taxon>indigoferoid/millettioid clade</taxon>
        <taxon>Phaseoleae</taxon>
        <taxon>Glycine</taxon>
        <taxon>Glycine subgen. Soja</taxon>
    </lineage>
</organism>
<reference evidence="1 2" key="1">
    <citation type="journal article" date="2010" name="Nature">
        <title>Genome sequence of the palaeopolyploid soybean.</title>
        <authorList>
            <person name="Schmutz J."/>
            <person name="Cannon S.B."/>
            <person name="Schlueter J."/>
            <person name="Ma J."/>
            <person name="Mitros T."/>
            <person name="Nelson W."/>
            <person name="Hyten D.L."/>
            <person name="Song Q."/>
            <person name="Thelen J.J."/>
            <person name="Cheng J."/>
            <person name="Xu D."/>
            <person name="Hellsten U."/>
            <person name="May G.D."/>
            <person name="Yu Y."/>
            <person name="Sakurai T."/>
            <person name="Umezawa T."/>
            <person name="Bhattacharyya M.K."/>
            <person name="Sandhu D."/>
            <person name="Valliyodan B."/>
            <person name="Lindquist E."/>
            <person name="Peto M."/>
            <person name="Grant D."/>
            <person name="Shu S."/>
            <person name="Goodstein D."/>
            <person name="Barry K."/>
            <person name="Futrell-Griggs M."/>
            <person name="Abernathy B."/>
            <person name="Du J."/>
            <person name="Tian Z."/>
            <person name="Zhu L."/>
            <person name="Gill N."/>
            <person name="Joshi T."/>
            <person name="Libault M."/>
            <person name="Sethuraman A."/>
            <person name="Zhang X.-C."/>
            <person name="Shinozaki K."/>
            <person name="Nguyen H.T."/>
            <person name="Wing R.A."/>
            <person name="Cregan P."/>
            <person name="Specht J."/>
            <person name="Grimwood J."/>
            <person name="Rokhsar D."/>
            <person name="Stacey G."/>
            <person name="Shoemaker R.C."/>
            <person name="Jackson S.A."/>
        </authorList>
    </citation>
    <scope>NUCLEOTIDE SEQUENCE [LARGE SCALE GENOMIC DNA]</scope>
    <source>
        <strain evidence="2">cv. Williams 82</strain>
        <tissue evidence="1">Callus</tissue>
    </source>
</reference>
<dbReference type="EMBL" id="CM000852">
    <property type="protein sequence ID" value="KRG96794.1"/>
    <property type="molecule type" value="Genomic_DNA"/>
</dbReference>
<dbReference type="Proteomes" id="UP000008827">
    <property type="component" value="Chromosome 19"/>
</dbReference>
<reference evidence="1" key="3">
    <citation type="submission" date="2018-07" db="EMBL/GenBank/DDBJ databases">
        <title>WGS assembly of Glycine max.</title>
        <authorList>
            <person name="Schmutz J."/>
            <person name="Cannon S."/>
            <person name="Schlueter J."/>
            <person name="Ma J."/>
            <person name="Mitros T."/>
            <person name="Nelson W."/>
            <person name="Hyten D."/>
            <person name="Song Q."/>
            <person name="Thelen J."/>
            <person name="Cheng J."/>
            <person name="Xu D."/>
            <person name="Hellsten U."/>
            <person name="May G."/>
            <person name="Yu Y."/>
            <person name="Sakurai T."/>
            <person name="Umezawa T."/>
            <person name="Bhattacharyya M."/>
            <person name="Sandhu D."/>
            <person name="Valliyodan B."/>
            <person name="Lindquist E."/>
            <person name="Peto M."/>
            <person name="Grant D."/>
            <person name="Shu S."/>
            <person name="Goodstein D."/>
            <person name="Barry K."/>
            <person name="Futrell-Griggs M."/>
            <person name="Abernathy B."/>
            <person name="Du J."/>
            <person name="Tian Z."/>
            <person name="Zhu L."/>
            <person name="Gill N."/>
            <person name="Joshi T."/>
            <person name="Libault M."/>
            <person name="Sethuraman A."/>
            <person name="Zhang X."/>
            <person name="Shinozaki K."/>
            <person name="Nguyen H."/>
            <person name="Wing R."/>
            <person name="Cregan P."/>
            <person name="Specht J."/>
            <person name="Grimwood J."/>
            <person name="Rokhsar D."/>
            <person name="Stacey G."/>
            <person name="Shoemaker R."/>
            <person name="Jackson S."/>
        </authorList>
    </citation>
    <scope>NUCLEOTIDE SEQUENCE</scope>
    <source>
        <tissue evidence="1">Callus</tissue>
    </source>
</reference>
<dbReference type="AlphaFoldDB" id="A0A0R0F2L4"/>
<proteinExistence type="predicted"/>
<sequence length="87" mass="10128">MLVLVPLLRCNNPWAQEHAITTSDPKCMKNITRGEDHSTRQRSRLFAKSQDITDPSTYGLEVYLCWVQPVQRRRNYRAGAWEDSSPH</sequence>
<evidence type="ECO:0000313" key="1">
    <source>
        <dbReference type="EMBL" id="KRG96794.1"/>
    </source>
</evidence>
<evidence type="ECO:0000313" key="2">
    <source>
        <dbReference type="EnsemblPlants" id="KRG96794"/>
    </source>
</evidence>
<dbReference type="Gramene" id="KRG96794">
    <property type="protein sequence ID" value="KRG96794"/>
    <property type="gene ID" value="GLYMA_19G233200"/>
</dbReference>
<keyword evidence="3" id="KW-1185">Reference proteome</keyword>
<accession>A0A0R0F2L4</accession>
<reference evidence="2" key="2">
    <citation type="submission" date="2018-02" db="UniProtKB">
        <authorList>
            <consortium name="EnsemblPlants"/>
        </authorList>
    </citation>
    <scope>IDENTIFICATION</scope>
    <source>
        <strain evidence="2">Williams 82</strain>
    </source>
</reference>
<gene>
    <name evidence="1" type="ORF">GLYMA_19G233200</name>
</gene>
<dbReference type="InParanoid" id="A0A0R0F2L4"/>
<name>A0A0R0F2L4_SOYBN</name>
<dbReference type="EnsemblPlants" id="KRG96794">
    <property type="protein sequence ID" value="KRG96794"/>
    <property type="gene ID" value="GLYMA_19G233200"/>
</dbReference>
<protein>
    <submittedName>
        <fullName evidence="1 2">Uncharacterized protein</fullName>
    </submittedName>
</protein>
<evidence type="ECO:0000313" key="3">
    <source>
        <dbReference type="Proteomes" id="UP000008827"/>
    </source>
</evidence>